<dbReference type="Proteomes" id="UP001162501">
    <property type="component" value="Chromosome 21"/>
</dbReference>
<reference evidence="1" key="2">
    <citation type="submission" date="2025-03" db="EMBL/GenBank/DDBJ databases">
        <authorList>
            <consortium name="ELIXIR-Norway"/>
            <consortium name="Elixir Norway"/>
        </authorList>
    </citation>
    <scope>NUCLEOTIDE SEQUENCE</scope>
</reference>
<sequence>MGFSRQKYWSGLPCPPTGDLPGPGIKPMSCLLHWQVGSLQPVPPGNHCLITVSICIKAWIHPWKKIYDKPRHHKKKQRHHFAKKGLYSQSYGFSVVYRCESWS</sequence>
<proteinExistence type="predicted"/>
<evidence type="ECO:0000313" key="2">
    <source>
        <dbReference type="Proteomes" id="UP001162501"/>
    </source>
</evidence>
<dbReference type="EMBL" id="OX596105">
    <property type="protein sequence ID" value="CAN0121773.1"/>
    <property type="molecule type" value="Genomic_DNA"/>
</dbReference>
<accession>A0AC59Z0B6</accession>
<gene>
    <name evidence="1" type="ORF">MRATA1EN22A_LOCUS12367</name>
</gene>
<protein>
    <submittedName>
        <fullName evidence="1">Uncharacterized protein</fullName>
    </submittedName>
</protein>
<organism evidence="1 2">
    <name type="scientific">Rangifer tarandus platyrhynchus</name>
    <name type="common">Svalbard reindeer</name>
    <dbReference type="NCBI Taxonomy" id="3082113"/>
    <lineage>
        <taxon>Eukaryota</taxon>
        <taxon>Metazoa</taxon>
        <taxon>Chordata</taxon>
        <taxon>Craniata</taxon>
        <taxon>Vertebrata</taxon>
        <taxon>Euteleostomi</taxon>
        <taxon>Mammalia</taxon>
        <taxon>Eutheria</taxon>
        <taxon>Laurasiatheria</taxon>
        <taxon>Artiodactyla</taxon>
        <taxon>Ruminantia</taxon>
        <taxon>Pecora</taxon>
        <taxon>Cervidae</taxon>
        <taxon>Odocoileinae</taxon>
        <taxon>Rangifer</taxon>
    </lineage>
</organism>
<evidence type="ECO:0000313" key="1">
    <source>
        <dbReference type="EMBL" id="CAN0121773.1"/>
    </source>
</evidence>
<reference evidence="1" key="1">
    <citation type="submission" date="2023-05" db="EMBL/GenBank/DDBJ databases">
        <authorList>
            <consortium name="ELIXIR-Norway"/>
        </authorList>
    </citation>
    <scope>NUCLEOTIDE SEQUENCE</scope>
</reference>
<name>A0AC59Z0B6_RANTA</name>